<evidence type="ECO:0000313" key="1">
    <source>
        <dbReference type="EMBL" id="OWR35101.1"/>
    </source>
</evidence>
<name>A0A246L2K9_9GAMM</name>
<proteinExistence type="predicted"/>
<organism evidence="1 2">
    <name type="scientific">Stenotrophomonas pavanii</name>
    <dbReference type="NCBI Taxonomy" id="487698"/>
    <lineage>
        <taxon>Bacteria</taxon>
        <taxon>Pseudomonadati</taxon>
        <taxon>Pseudomonadota</taxon>
        <taxon>Gammaproteobacteria</taxon>
        <taxon>Lysobacterales</taxon>
        <taxon>Lysobacteraceae</taxon>
        <taxon>Stenotrophomonas</taxon>
    </lineage>
</organism>
<evidence type="ECO:0000313" key="2">
    <source>
        <dbReference type="Proteomes" id="UP000197904"/>
    </source>
</evidence>
<reference evidence="1 2" key="1">
    <citation type="submission" date="2017-06" db="EMBL/GenBank/DDBJ databases">
        <authorList>
            <person name="Kim H.J."/>
            <person name="Triplett B.A."/>
        </authorList>
    </citation>
    <scope>NUCLEOTIDE SEQUENCE [LARGE SCALE GENOMIC DNA]</scope>
    <source>
        <strain evidence="1 2">S18795</strain>
    </source>
</reference>
<comment type="caution">
    <text evidence="1">The sequence shown here is derived from an EMBL/GenBank/DDBJ whole genome shotgun (WGS) entry which is preliminary data.</text>
</comment>
<dbReference type="Proteomes" id="UP000197904">
    <property type="component" value="Unassembled WGS sequence"/>
</dbReference>
<sequence>MIEIVPHARTDLTGPWAGFSFQAGHMFPPEGQQLEPCDMAWWSPTCNIAREWRLMMAEARIDLAERSAPASTGSATAKSGVIYLAEVLRIRRERRLAGCGPGSDAESSNVVYISRGPRQGDSARWLLAADSCRI</sequence>
<dbReference type="AlphaFoldDB" id="A0A246L2K9"/>
<dbReference type="EMBL" id="NIXP01000013">
    <property type="protein sequence ID" value="OWR35101.1"/>
    <property type="molecule type" value="Genomic_DNA"/>
</dbReference>
<accession>A0A246L2K9</accession>
<protein>
    <submittedName>
        <fullName evidence="1">Uncharacterized protein</fullName>
    </submittedName>
</protein>
<gene>
    <name evidence="1" type="ORF">CEE55_03140</name>
</gene>